<protein>
    <recommendedName>
        <fullName evidence="4">ATP synthase protein I</fullName>
    </recommendedName>
</protein>
<evidence type="ECO:0000313" key="2">
    <source>
        <dbReference type="EMBL" id="GAA4503343.1"/>
    </source>
</evidence>
<evidence type="ECO:0008006" key="4">
    <source>
        <dbReference type="Google" id="ProtNLM"/>
    </source>
</evidence>
<dbReference type="EMBL" id="BAABGQ010000006">
    <property type="protein sequence ID" value="GAA4503343.1"/>
    <property type="molecule type" value="Genomic_DNA"/>
</dbReference>
<feature type="transmembrane region" description="Helical" evidence="1">
    <location>
        <begin position="101"/>
        <end position="122"/>
    </location>
</feature>
<evidence type="ECO:0000256" key="1">
    <source>
        <dbReference type="SAM" id="Phobius"/>
    </source>
</evidence>
<reference evidence="3" key="1">
    <citation type="journal article" date="2019" name="Int. J. Syst. Evol. Microbiol.">
        <title>The Global Catalogue of Microorganisms (GCM) 10K type strain sequencing project: providing services to taxonomists for standard genome sequencing and annotation.</title>
        <authorList>
            <consortium name="The Broad Institute Genomics Platform"/>
            <consortium name="The Broad Institute Genome Sequencing Center for Infectious Disease"/>
            <person name="Wu L."/>
            <person name="Ma J."/>
        </authorList>
    </citation>
    <scope>NUCLEOTIDE SEQUENCE [LARGE SCALE GENOMIC DNA]</scope>
    <source>
        <strain evidence="3">JCM 17841</strain>
    </source>
</reference>
<feature type="transmembrane region" description="Helical" evidence="1">
    <location>
        <begin position="66"/>
        <end position="89"/>
    </location>
</feature>
<feature type="transmembrane region" description="Helical" evidence="1">
    <location>
        <begin position="35"/>
        <end position="54"/>
    </location>
</feature>
<name>A0ABP8QM59_9BACT</name>
<keyword evidence="3" id="KW-1185">Reference proteome</keyword>
<sequence>MNARFLTQFAAFALSSLAVLFGLRAAFGPAVVHPLAPLVLGVLLALTLLAYWLTASVVRNSPNNFLVAYFSGVGVRLVLGIGIILVYFFRSNLHDNHSLLTFLGAFFIGYFLCAGFEIWAIFSNLRPFSAKQVPKA</sequence>
<comment type="caution">
    <text evidence="2">The sequence shown here is derived from an EMBL/GenBank/DDBJ whole genome shotgun (WGS) entry which is preliminary data.</text>
</comment>
<dbReference type="RefSeq" id="WP_208129821.1">
    <property type="nucleotide sequence ID" value="NZ_BAABGQ010000006.1"/>
</dbReference>
<keyword evidence="1" id="KW-0472">Membrane</keyword>
<dbReference type="Proteomes" id="UP001501243">
    <property type="component" value="Unassembled WGS sequence"/>
</dbReference>
<accession>A0ABP8QM59</accession>
<proteinExistence type="predicted"/>
<gene>
    <name evidence="2" type="ORF">GCM10023172_28010</name>
</gene>
<keyword evidence="1" id="KW-1133">Transmembrane helix</keyword>
<organism evidence="2 3">
    <name type="scientific">Hymenobacter ginsengisoli</name>
    <dbReference type="NCBI Taxonomy" id="1051626"/>
    <lineage>
        <taxon>Bacteria</taxon>
        <taxon>Pseudomonadati</taxon>
        <taxon>Bacteroidota</taxon>
        <taxon>Cytophagia</taxon>
        <taxon>Cytophagales</taxon>
        <taxon>Hymenobacteraceae</taxon>
        <taxon>Hymenobacter</taxon>
    </lineage>
</organism>
<keyword evidence="1" id="KW-0812">Transmembrane</keyword>
<evidence type="ECO:0000313" key="3">
    <source>
        <dbReference type="Proteomes" id="UP001501243"/>
    </source>
</evidence>